<dbReference type="Pfam" id="PF01844">
    <property type="entry name" value="HNH"/>
    <property type="match status" value="1"/>
</dbReference>
<dbReference type="PANTHER" id="PTHR33877:SF2">
    <property type="entry name" value="OS07G0170200 PROTEIN"/>
    <property type="match status" value="1"/>
</dbReference>
<keyword evidence="2" id="KW-0472">Membrane</keyword>
<evidence type="ECO:0000256" key="2">
    <source>
        <dbReference type="SAM" id="Phobius"/>
    </source>
</evidence>
<keyword evidence="1" id="KW-0175">Coiled coil</keyword>
<organism evidence="4 5">
    <name type="scientific">Aquirufa echingensis</name>
    <dbReference type="NCBI Taxonomy" id="3096516"/>
    <lineage>
        <taxon>Bacteria</taxon>
        <taxon>Pseudomonadati</taxon>
        <taxon>Bacteroidota</taxon>
        <taxon>Cytophagia</taxon>
        <taxon>Cytophagales</taxon>
        <taxon>Flectobacillaceae</taxon>
        <taxon>Aquirufa</taxon>
    </lineage>
</organism>
<dbReference type="InterPro" id="IPR052892">
    <property type="entry name" value="NA-targeting_endonuclease"/>
</dbReference>
<dbReference type="InterPro" id="IPR002711">
    <property type="entry name" value="HNH"/>
</dbReference>
<dbReference type="PANTHER" id="PTHR33877">
    <property type="entry name" value="SLL1193 PROTEIN"/>
    <property type="match status" value="1"/>
</dbReference>
<dbReference type="Proteomes" id="UP001598114">
    <property type="component" value="Unassembled WGS sequence"/>
</dbReference>
<keyword evidence="4" id="KW-0255">Endonuclease</keyword>
<keyword evidence="2" id="KW-0812">Transmembrane</keyword>
<evidence type="ECO:0000313" key="5">
    <source>
        <dbReference type="Proteomes" id="UP001598114"/>
    </source>
</evidence>
<proteinExistence type="predicted"/>
<reference evidence="4 5" key="1">
    <citation type="submission" date="2024-03" db="EMBL/GenBank/DDBJ databases">
        <title>Aquirufa genome sequencing.</title>
        <authorList>
            <person name="Pitt A."/>
            <person name="Hahn M.W."/>
        </authorList>
    </citation>
    <scope>NUCLEOTIDE SEQUENCE [LARGE SCALE GENOMIC DNA]</scope>
    <source>
        <strain evidence="4 5">PLAD-142S6K</strain>
    </source>
</reference>
<evidence type="ECO:0000313" key="4">
    <source>
        <dbReference type="EMBL" id="MFD3276784.1"/>
    </source>
</evidence>
<comment type="caution">
    <text evidence="4">The sequence shown here is derived from an EMBL/GenBank/DDBJ whole genome shotgun (WGS) entry which is preliminary data.</text>
</comment>
<evidence type="ECO:0000256" key="1">
    <source>
        <dbReference type="SAM" id="Coils"/>
    </source>
</evidence>
<feature type="domain" description="HNH nuclease" evidence="3">
    <location>
        <begin position="270"/>
        <end position="326"/>
    </location>
</feature>
<keyword evidence="5" id="KW-1185">Reference proteome</keyword>
<protein>
    <submittedName>
        <fullName evidence="4">HNH endonuclease signature motif containing protein</fullName>
    </submittedName>
</protein>
<dbReference type="RefSeq" id="WP_377977224.1">
    <property type="nucleotide sequence ID" value="NZ_JBBKYA010000005.1"/>
</dbReference>
<evidence type="ECO:0000259" key="3">
    <source>
        <dbReference type="SMART" id="SM00507"/>
    </source>
</evidence>
<gene>
    <name evidence="4" type="ORF">SKC38_11145</name>
</gene>
<keyword evidence="2" id="KW-1133">Transmembrane helix</keyword>
<keyword evidence="4" id="KW-0378">Hydrolase</keyword>
<feature type="transmembrane region" description="Helical" evidence="2">
    <location>
        <begin position="33"/>
        <end position="53"/>
    </location>
</feature>
<dbReference type="CDD" id="cd00085">
    <property type="entry name" value="HNHc"/>
    <property type="match status" value="1"/>
</dbReference>
<keyword evidence="4" id="KW-0540">Nuclease</keyword>
<feature type="coiled-coil region" evidence="1">
    <location>
        <begin position="65"/>
        <end position="92"/>
    </location>
</feature>
<feature type="transmembrane region" description="Helical" evidence="2">
    <location>
        <begin position="9"/>
        <end position="27"/>
    </location>
</feature>
<dbReference type="SMART" id="SM00507">
    <property type="entry name" value="HNHc"/>
    <property type="match status" value="1"/>
</dbReference>
<name>A0ABW6D174_9BACT</name>
<accession>A0ABW6D174</accession>
<dbReference type="InterPro" id="IPR003615">
    <property type="entry name" value="HNH_nuc"/>
</dbReference>
<sequence>MKSIWARLGWGKYLVYLYALIILSWLFDVNLFILILIIALVYGSVELFVFLYFKGGKFLAIKDGIDSHIQNCNDLNRHIEELKNSYFDFQNQSYGIAGMIDTSKYSFQRRELKKMHKSNQVYNCSLSICRNAANEPFKYLCKYFKIDINEDTLNKFGELLNNFSSAEEGKKILLKERKEILDSIENEIPRLIITYYKQRLIENLGFLQIDLSTSYFPTFTFQYVSSGGNSSMKSNIIFDIKNLNDFIQFINNKIDYINSSKGQRSLMTSILRTYIKERDKFMCRSCGNGIINEPNLLLEIDHIIPISRGGLTTLGNLQTLCWRCNRSKGSKIIV</sequence>
<dbReference type="Gene3D" id="1.10.30.50">
    <property type="match status" value="1"/>
</dbReference>
<dbReference type="GO" id="GO:0004519">
    <property type="term" value="F:endonuclease activity"/>
    <property type="evidence" value="ECO:0007669"/>
    <property type="project" value="UniProtKB-KW"/>
</dbReference>
<dbReference type="EMBL" id="JBBKYA010000005">
    <property type="protein sequence ID" value="MFD3276784.1"/>
    <property type="molecule type" value="Genomic_DNA"/>
</dbReference>